<dbReference type="InterPro" id="IPR036291">
    <property type="entry name" value="NAD(P)-bd_dom_sf"/>
</dbReference>
<accession>A0A848KVR0</accession>
<dbReference type="GO" id="GO:0044877">
    <property type="term" value="F:protein-containing complex binding"/>
    <property type="evidence" value="ECO:0007669"/>
    <property type="project" value="TreeGrafter"/>
</dbReference>
<dbReference type="InterPro" id="IPR051207">
    <property type="entry name" value="ComplexI_NDUFA9_subunit"/>
</dbReference>
<dbReference type="PANTHER" id="PTHR12126:SF16">
    <property type="entry name" value="MIOREX COMPLEX COMPONENT 2"/>
    <property type="match status" value="1"/>
</dbReference>
<dbReference type="EMBL" id="JABBNB010000013">
    <property type="protein sequence ID" value="NMO02369.1"/>
    <property type="molecule type" value="Genomic_DNA"/>
</dbReference>
<protein>
    <submittedName>
        <fullName evidence="2">NmrA family transcriptional regulator</fullName>
    </submittedName>
</protein>
<evidence type="ECO:0000313" key="3">
    <source>
        <dbReference type="Proteomes" id="UP000550729"/>
    </source>
</evidence>
<dbReference type="Pfam" id="PF01370">
    <property type="entry name" value="Epimerase"/>
    <property type="match status" value="1"/>
</dbReference>
<dbReference type="RefSeq" id="WP_170194872.1">
    <property type="nucleotide sequence ID" value="NZ_JABBNB010000013.1"/>
</dbReference>
<comment type="caution">
    <text evidence="2">The sequence shown here is derived from an EMBL/GenBank/DDBJ whole genome shotgun (WGS) entry which is preliminary data.</text>
</comment>
<dbReference type="AlphaFoldDB" id="A0A848KVR0"/>
<dbReference type="PANTHER" id="PTHR12126">
    <property type="entry name" value="NADH-UBIQUINONE OXIDOREDUCTASE 39 KDA SUBUNIT-RELATED"/>
    <property type="match status" value="1"/>
</dbReference>
<keyword evidence="3" id="KW-1185">Reference proteome</keyword>
<evidence type="ECO:0000313" key="2">
    <source>
        <dbReference type="EMBL" id="NMO02369.1"/>
    </source>
</evidence>
<organism evidence="2 3">
    <name type="scientific">Gordonia asplenii</name>
    <dbReference type="NCBI Taxonomy" id="2725283"/>
    <lineage>
        <taxon>Bacteria</taxon>
        <taxon>Bacillati</taxon>
        <taxon>Actinomycetota</taxon>
        <taxon>Actinomycetes</taxon>
        <taxon>Mycobacteriales</taxon>
        <taxon>Gordoniaceae</taxon>
        <taxon>Gordonia</taxon>
    </lineage>
</organism>
<dbReference type="SUPFAM" id="SSF51735">
    <property type="entry name" value="NAD(P)-binding Rossmann-fold domains"/>
    <property type="match status" value="1"/>
</dbReference>
<name>A0A848KVR0_9ACTN</name>
<dbReference type="InterPro" id="IPR001509">
    <property type="entry name" value="Epimerase_deHydtase"/>
</dbReference>
<sequence length="254" mass="26729">MKILVIGASGGMGRLVADRLEKAGADVVRAHRAVGVDAYTGAGLAEAARGVDVIVECANNITQRASKAIDFFGTVAANVSEAARDAGVQRVVCLSIVNAAQPQVNSKMGYYQGKARQEEVYRRELGDRVILFRTTQWFELGATMLDSMSLGPVGVMAHMLSRPLAVADGADLLADVALNGGAAVVEVAGPADLDMLDVAREIARRRGTPRWVLGINFGGKVIRSGALRPDGAFEVTATTFGQWLDQTYPAAVGA</sequence>
<reference evidence="2 3" key="1">
    <citation type="submission" date="2020-04" db="EMBL/GenBank/DDBJ databases">
        <title>Gordonia sp. nov. TBRC 11910.</title>
        <authorList>
            <person name="Suriyachadkun C."/>
        </authorList>
    </citation>
    <scope>NUCLEOTIDE SEQUENCE [LARGE SCALE GENOMIC DNA]</scope>
    <source>
        <strain evidence="2 3">TBRC 11910</strain>
    </source>
</reference>
<feature type="domain" description="NAD-dependent epimerase/dehydratase" evidence="1">
    <location>
        <begin position="3"/>
        <end position="95"/>
    </location>
</feature>
<dbReference type="Gene3D" id="3.40.50.720">
    <property type="entry name" value="NAD(P)-binding Rossmann-like Domain"/>
    <property type="match status" value="1"/>
</dbReference>
<proteinExistence type="predicted"/>
<dbReference type="Proteomes" id="UP000550729">
    <property type="component" value="Unassembled WGS sequence"/>
</dbReference>
<evidence type="ECO:0000259" key="1">
    <source>
        <dbReference type="Pfam" id="PF01370"/>
    </source>
</evidence>
<gene>
    <name evidence="2" type="ORF">HH308_14215</name>
</gene>